<protein>
    <recommendedName>
        <fullName evidence="1">VOC domain-containing protein</fullName>
    </recommendedName>
</protein>
<evidence type="ECO:0000313" key="3">
    <source>
        <dbReference type="Proteomes" id="UP000094197"/>
    </source>
</evidence>
<dbReference type="CDD" id="cd06587">
    <property type="entry name" value="VOC"/>
    <property type="match status" value="1"/>
</dbReference>
<dbReference type="InterPro" id="IPR004360">
    <property type="entry name" value="Glyas_Fos-R_dOase_dom"/>
</dbReference>
<dbReference type="SUPFAM" id="SSF54593">
    <property type="entry name" value="Glyoxalase/Bleomycin resistance protein/Dihydroxybiphenyl dioxygenase"/>
    <property type="match status" value="1"/>
</dbReference>
<sequence>MLKLQYLDHIGISSENPETSVAFYRTLFGMSLEDSDQKNIKTLKLDNISLVISSLKKGEENTSRHLLDHIAFRVDPDSFDRAKDELHRLEMEVSEIVDHGLVRSIYFKDPDGYLVELIC</sequence>
<dbReference type="PROSITE" id="PS51819">
    <property type="entry name" value="VOC"/>
    <property type="match status" value="1"/>
</dbReference>
<organism evidence="2 3">
    <name type="scientific">Leptospira tipperaryensis</name>
    <dbReference type="NCBI Taxonomy" id="2564040"/>
    <lineage>
        <taxon>Bacteria</taxon>
        <taxon>Pseudomonadati</taxon>
        <taxon>Spirochaetota</taxon>
        <taxon>Spirochaetia</taxon>
        <taxon>Leptospirales</taxon>
        <taxon>Leptospiraceae</taxon>
        <taxon>Leptospira</taxon>
    </lineage>
</organism>
<dbReference type="EMBL" id="CP015217">
    <property type="protein sequence ID" value="AOP35490.1"/>
    <property type="molecule type" value="Genomic_DNA"/>
</dbReference>
<dbReference type="InterPro" id="IPR050383">
    <property type="entry name" value="GlyoxalaseI/FosfomycinResist"/>
</dbReference>
<dbReference type="Gene3D" id="3.10.180.10">
    <property type="entry name" value="2,3-Dihydroxybiphenyl 1,2-Dioxygenase, domain 1"/>
    <property type="match status" value="1"/>
</dbReference>
<dbReference type="InterPro" id="IPR029068">
    <property type="entry name" value="Glyas_Bleomycin-R_OHBP_Dase"/>
</dbReference>
<keyword evidence="3" id="KW-1185">Reference proteome</keyword>
<dbReference type="RefSeq" id="WP_069608693.1">
    <property type="nucleotide sequence ID" value="NZ_CP015217.1"/>
</dbReference>
<dbReference type="PANTHER" id="PTHR21366">
    <property type="entry name" value="GLYOXALASE FAMILY PROTEIN"/>
    <property type="match status" value="1"/>
</dbReference>
<dbReference type="Pfam" id="PF00903">
    <property type="entry name" value="Glyoxalase"/>
    <property type="match status" value="1"/>
</dbReference>
<gene>
    <name evidence="2" type="ORF">A0128_17585</name>
</gene>
<evidence type="ECO:0000259" key="1">
    <source>
        <dbReference type="PROSITE" id="PS51819"/>
    </source>
</evidence>
<accession>A0A1D7V0Y0</accession>
<proteinExistence type="predicted"/>
<name>A0A1D7V0Y0_9LEPT</name>
<dbReference type="InterPro" id="IPR037523">
    <property type="entry name" value="VOC_core"/>
</dbReference>
<feature type="domain" description="VOC" evidence="1">
    <location>
        <begin position="6"/>
        <end position="119"/>
    </location>
</feature>
<dbReference type="KEGG" id="laj:A0128_17585"/>
<reference evidence="2 3" key="1">
    <citation type="submission" date="2016-04" db="EMBL/GenBank/DDBJ databases">
        <title>Complete genome seqeunce of Leptospira alstonii serovar Room22.</title>
        <authorList>
            <person name="Nally J.E."/>
            <person name="Bayles D.O."/>
            <person name="Hurley D."/>
            <person name="Fanning S."/>
            <person name="McMahon B.J."/>
            <person name="Arent Z."/>
        </authorList>
    </citation>
    <scope>NUCLEOTIDE SEQUENCE [LARGE SCALE GENOMIC DNA]</scope>
    <source>
        <strain evidence="2 3">GWTS #1</strain>
    </source>
</reference>
<dbReference type="AlphaFoldDB" id="A0A1D7V0Y0"/>
<evidence type="ECO:0000313" key="2">
    <source>
        <dbReference type="EMBL" id="AOP35490.1"/>
    </source>
</evidence>
<dbReference type="Proteomes" id="UP000094197">
    <property type="component" value="Chromosome 1"/>
</dbReference>